<gene>
    <name evidence="1" type="ORF">LARSCL_LOCUS14241</name>
</gene>
<comment type="caution">
    <text evidence="1">The sequence shown here is derived from an EMBL/GenBank/DDBJ whole genome shotgun (WGS) entry which is preliminary data.</text>
</comment>
<proteinExistence type="predicted"/>
<organism evidence="1 2">
    <name type="scientific">Larinioides sclopetarius</name>
    <dbReference type="NCBI Taxonomy" id="280406"/>
    <lineage>
        <taxon>Eukaryota</taxon>
        <taxon>Metazoa</taxon>
        <taxon>Ecdysozoa</taxon>
        <taxon>Arthropoda</taxon>
        <taxon>Chelicerata</taxon>
        <taxon>Arachnida</taxon>
        <taxon>Araneae</taxon>
        <taxon>Araneomorphae</taxon>
        <taxon>Entelegynae</taxon>
        <taxon>Araneoidea</taxon>
        <taxon>Araneidae</taxon>
        <taxon>Larinioides</taxon>
    </lineage>
</organism>
<accession>A0AAV2AS45</accession>
<dbReference type="AlphaFoldDB" id="A0AAV2AS45"/>
<dbReference type="Proteomes" id="UP001497382">
    <property type="component" value="Unassembled WGS sequence"/>
</dbReference>
<name>A0AAV2AS45_9ARAC</name>
<evidence type="ECO:0000313" key="1">
    <source>
        <dbReference type="EMBL" id="CAL1286427.1"/>
    </source>
</evidence>
<keyword evidence="2" id="KW-1185">Reference proteome</keyword>
<sequence>MASEYRPEGDRECFDDGHLIVYSVELPIAAPPCYFSKSFTFHCSVSPTSWSFFVNFEKKPTDGSVSCHVVIRRTDEDRNRIDVDFWMAAFCSDPIVDLPPKTINLRGMPGGREARRTFDGFLPYEIARQIGDRPRLFQVSLGVHGCHRGERRKSLAKIVNWTHEKGKFKMLESKL</sequence>
<protein>
    <submittedName>
        <fullName evidence="1">Uncharacterized protein</fullName>
    </submittedName>
</protein>
<dbReference type="EMBL" id="CAXIEN010000203">
    <property type="protein sequence ID" value="CAL1286427.1"/>
    <property type="molecule type" value="Genomic_DNA"/>
</dbReference>
<evidence type="ECO:0000313" key="2">
    <source>
        <dbReference type="Proteomes" id="UP001497382"/>
    </source>
</evidence>
<reference evidence="1 2" key="1">
    <citation type="submission" date="2024-04" db="EMBL/GenBank/DDBJ databases">
        <authorList>
            <person name="Rising A."/>
            <person name="Reimegard J."/>
            <person name="Sonavane S."/>
            <person name="Akerstrom W."/>
            <person name="Nylinder S."/>
            <person name="Hedman E."/>
            <person name="Kallberg Y."/>
        </authorList>
    </citation>
    <scope>NUCLEOTIDE SEQUENCE [LARGE SCALE GENOMIC DNA]</scope>
</reference>